<comment type="similarity">
    <text evidence="1">Belongs to the WD repeat CDC20/Fizzy family.</text>
</comment>
<dbReference type="AlphaFoldDB" id="A0A0C3Q1I8"/>
<dbReference type="InterPro" id="IPR019775">
    <property type="entry name" value="WD40_repeat_CS"/>
</dbReference>
<evidence type="ECO:0000256" key="2">
    <source>
        <dbReference type="ARBA" id="ARBA00022574"/>
    </source>
</evidence>
<dbReference type="EMBL" id="KN823119">
    <property type="protein sequence ID" value="KIO22085.1"/>
    <property type="molecule type" value="Genomic_DNA"/>
</dbReference>
<dbReference type="OrthoDB" id="10263272at2759"/>
<dbReference type="PANTHER" id="PTHR19918:SF8">
    <property type="entry name" value="FI02843P"/>
    <property type="match status" value="1"/>
</dbReference>
<dbReference type="PROSITE" id="PS50082">
    <property type="entry name" value="WD_REPEATS_2"/>
    <property type="match status" value="2"/>
</dbReference>
<dbReference type="InterPro" id="IPR056150">
    <property type="entry name" value="WD40_CDC20-Fz"/>
</dbReference>
<dbReference type="PROSITE" id="PS00678">
    <property type="entry name" value="WD_REPEATS_1"/>
    <property type="match status" value="1"/>
</dbReference>
<evidence type="ECO:0000256" key="6">
    <source>
        <dbReference type="ARBA" id="ARBA00023306"/>
    </source>
</evidence>
<dbReference type="InterPro" id="IPR001680">
    <property type="entry name" value="WD40_rpt"/>
</dbReference>
<dbReference type="Pfam" id="PF24807">
    <property type="entry name" value="WD40_CDC20-Fz"/>
    <property type="match status" value="1"/>
</dbReference>
<dbReference type="GO" id="GO:0031145">
    <property type="term" value="P:anaphase-promoting complex-dependent catabolic process"/>
    <property type="evidence" value="ECO:0007669"/>
    <property type="project" value="TreeGrafter"/>
</dbReference>
<dbReference type="HOGENOM" id="CLU_014831_6_0_1"/>
<sequence length="419" mass="45085">MIPTSNLGATLASQNIQNTSPAHTARLAENLGINVNQRILRFHQQGPQPTTDPTLALQRQLARPLYQRPAGPNASNGAVTNKTRVIPTSPQRVLDAPGMIDDFYLNLISWSGLNQLAVALCESTYIWNAETGNVELLGTAPEGSYVSAVNFTSDGSFLGIGNGNGDVEVWDMETTQKLRTMTGHQAQVASLSWNNHILSSGCADGSIWFHDVRVAQHKVMQLLGHEGEVCGLTWRADGELLASGGNDNVVNIWDGRTGSSGEGWRGTPLYTKNNHTAAVKALAWCPWQNNLLATGGGTGDAQVHFWSSSTGARVNTLQTPTQISSVQFAPHTREVLTTHGAPVNSLMVHSYPSMSKVAEINDAHDARVLGSAVSPLGDVVCTYAGDENVKFWKIWELPKKKKEKTGSTEAGPGSMLLIR</sequence>
<reference evidence="9 10" key="1">
    <citation type="submission" date="2014-04" db="EMBL/GenBank/DDBJ databases">
        <authorList>
            <consortium name="DOE Joint Genome Institute"/>
            <person name="Kuo A."/>
            <person name="Girlanda M."/>
            <person name="Perotto S."/>
            <person name="Kohler A."/>
            <person name="Nagy L.G."/>
            <person name="Floudas D."/>
            <person name="Copeland A."/>
            <person name="Barry K.W."/>
            <person name="Cichocki N."/>
            <person name="Veneault-Fourrey C."/>
            <person name="LaButti K."/>
            <person name="Lindquist E.A."/>
            <person name="Lipzen A."/>
            <person name="Lundell T."/>
            <person name="Morin E."/>
            <person name="Murat C."/>
            <person name="Sun H."/>
            <person name="Tunlid A."/>
            <person name="Henrissat B."/>
            <person name="Grigoriev I.V."/>
            <person name="Hibbett D.S."/>
            <person name="Martin F."/>
            <person name="Nordberg H.P."/>
            <person name="Cantor M.N."/>
            <person name="Hua S.X."/>
        </authorList>
    </citation>
    <scope>NUCLEOTIDE SEQUENCE [LARGE SCALE GENOMIC DNA]</scope>
    <source>
        <strain evidence="9 10">MUT 4182</strain>
    </source>
</reference>
<keyword evidence="5" id="KW-0498">Mitosis</keyword>
<dbReference type="PROSITE" id="PS50294">
    <property type="entry name" value="WD_REPEATS_REGION"/>
    <property type="match status" value="1"/>
</dbReference>
<keyword evidence="4" id="KW-0677">Repeat</keyword>
<keyword evidence="3" id="KW-0132">Cell division</keyword>
<dbReference type="InterPro" id="IPR033010">
    <property type="entry name" value="Cdc20/Fizzy"/>
</dbReference>
<feature type="repeat" description="WD" evidence="7">
    <location>
        <begin position="222"/>
        <end position="254"/>
    </location>
</feature>
<dbReference type="GO" id="GO:1905786">
    <property type="term" value="P:positive regulation of anaphase-promoting complex-dependent catabolic process"/>
    <property type="evidence" value="ECO:0007669"/>
    <property type="project" value="TreeGrafter"/>
</dbReference>
<evidence type="ECO:0000256" key="5">
    <source>
        <dbReference type="ARBA" id="ARBA00022776"/>
    </source>
</evidence>
<dbReference type="SUPFAM" id="SSF50978">
    <property type="entry name" value="WD40 repeat-like"/>
    <property type="match status" value="1"/>
</dbReference>
<evidence type="ECO:0000256" key="7">
    <source>
        <dbReference type="PROSITE-ProRule" id="PRU00221"/>
    </source>
</evidence>
<dbReference type="SMART" id="SM00320">
    <property type="entry name" value="WD40"/>
    <property type="match status" value="5"/>
</dbReference>
<accession>A0A0C3Q1I8</accession>
<dbReference type="STRING" id="1051891.A0A0C3Q1I8"/>
<feature type="repeat" description="WD" evidence="7">
    <location>
        <begin position="139"/>
        <end position="180"/>
    </location>
</feature>
<evidence type="ECO:0000256" key="3">
    <source>
        <dbReference type="ARBA" id="ARBA00022618"/>
    </source>
</evidence>
<dbReference type="InterPro" id="IPR015943">
    <property type="entry name" value="WD40/YVTN_repeat-like_dom_sf"/>
</dbReference>
<evidence type="ECO:0000256" key="1">
    <source>
        <dbReference type="ARBA" id="ARBA00006445"/>
    </source>
</evidence>
<dbReference type="GO" id="GO:0051301">
    <property type="term" value="P:cell division"/>
    <property type="evidence" value="ECO:0007669"/>
    <property type="project" value="UniProtKB-KW"/>
</dbReference>
<feature type="domain" description="CDC20/Fizzy WD40" evidence="8">
    <location>
        <begin position="94"/>
        <end position="392"/>
    </location>
</feature>
<dbReference type="GO" id="GO:0005680">
    <property type="term" value="C:anaphase-promoting complex"/>
    <property type="evidence" value="ECO:0007669"/>
    <property type="project" value="TreeGrafter"/>
</dbReference>
<dbReference type="GO" id="GO:0010997">
    <property type="term" value="F:anaphase-promoting complex binding"/>
    <property type="evidence" value="ECO:0007669"/>
    <property type="project" value="InterPro"/>
</dbReference>
<evidence type="ECO:0000256" key="4">
    <source>
        <dbReference type="ARBA" id="ARBA00022737"/>
    </source>
</evidence>
<dbReference type="Proteomes" id="UP000054248">
    <property type="component" value="Unassembled WGS sequence"/>
</dbReference>
<keyword evidence="2 7" id="KW-0853">WD repeat</keyword>
<dbReference type="GO" id="GO:1990757">
    <property type="term" value="F:ubiquitin ligase activator activity"/>
    <property type="evidence" value="ECO:0007669"/>
    <property type="project" value="TreeGrafter"/>
</dbReference>
<evidence type="ECO:0000259" key="8">
    <source>
        <dbReference type="Pfam" id="PF24807"/>
    </source>
</evidence>
<gene>
    <name evidence="9" type="ORF">M407DRAFT_79569</name>
</gene>
<keyword evidence="6" id="KW-0131">Cell cycle</keyword>
<dbReference type="InterPro" id="IPR036322">
    <property type="entry name" value="WD40_repeat_dom_sf"/>
</dbReference>
<keyword evidence="10" id="KW-1185">Reference proteome</keyword>
<dbReference type="Gene3D" id="2.130.10.10">
    <property type="entry name" value="YVTN repeat-like/Quinoprotein amine dehydrogenase"/>
    <property type="match status" value="1"/>
</dbReference>
<protein>
    <recommendedName>
        <fullName evidence="8">CDC20/Fizzy WD40 domain-containing protein</fullName>
    </recommendedName>
</protein>
<dbReference type="PANTHER" id="PTHR19918">
    <property type="entry name" value="CELL DIVISION CYCLE 20 CDC20 FIZZY -RELATED"/>
    <property type="match status" value="1"/>
</dbReference>
<name>A0A0C3Q1I8_9AGAM</name>
<evidence type="ECO:0000313" key="10">
    <source>
        <dbReference type="Proteomes" id="UP000054248"/>
    </source>
</evidence>
<organism evidence="9 10">
    <name type="scientific">Tulasnella calospora MUT 4182</name>
    <dbReference type="NCBI Taxonomy" id="1051891"/>
    <lineage>
        <taxon>Eukaryota</taxon>
        <taxon>Fungi</taxon>
        <taxon>Dikarya</taxon>
        <taxon>Basidiomycota</taxon>
        <taxon>Agaricomycotina</taxon>
        <taxon>Agaricomycetes</taxon>
        <taxon>Cantharellales</taxon>
        <taxon>Tulasnellaceae</taxon>
        <taxon>Tulasnella</taxon>
    </lineage>
</organism>
<evidence type="ECO:0000313" key="9">
    <source>
        <dbReference type="EMBL" id="KIO22085.1"/>
    </source>
</evidence>
<reference evidence="10" key="2">
    <citation type="submission" date="2015-01" db="EMBL/GenBank/DDBJ databases">
        <title>Evolutionary Origins and Diversification of the Mycorrhizal Mutualists.</title>
        <authorList>
            <consortium name="DOE Joint Genome Institute"/>
            <consortium name="Mycorrhizal Genomics Consortium"/>
            <person name="Kohler A."/>
            <person name="Kuo A."/>
            <person name="Nagy L.G."/>
            <person name="Floudas D."/>
            <person name="Copeland A."/>
            <person name="Barry K.W."/>
            <person name="Cichocki N."/>
            <person name="Veneault-Fourrey C."/>
            <person name="LaButti K."/>
            <person name="Lindquist E.A."/>
            <person name="Lipzen A."/>
            <person name="Lundell T."/>
            <person name="Morin E."/>
            <person name="Murat C."/>
            <person name="Riley R."/>
            <person name="Ohm R."/>
            <person name="Sun H."/>
            <person name="Tunlid A."/>
            <person name="Henrissat B."/>
            <person name="Grigoriev I.V."/>
            <person name="Hibbett D.S."/>
            <person name="Martin F."/>
        </authorList>
    </citation>
    <scope>NUCLEOTIDE SEQUENCE [LARGE SCALE GENOMIC DNA]</scope>
    <source>
        <strain evidence="10">MUT 4182</strain>
    </source>
</reference>
<proteinExistence type="inferred from homology"/>